<name>A0AAW6R6R6_GORRU</name>
<keyword evidence="1" id="KW-1133">Transmembrane helix</keyword>
<dbReference type="AlphaFoldDB" id="A0AAW6R6R6"/>
<evidence type="ECO:0000256" key="1">
    <source>
        <dbReference type="SAM" id="Phobius"/>
    </source>
</evidence>
<comment type="caution">
    <text evidence="2">The sequence shown here is derived from an EMBL/GenBank/DDBJ whole genome shotgun (WGS) entry which is preliminary data.</text>
</comment>
<dbReference type="RefSeq" id="WP_168432593.1">
    <property type="nucleotide sequence ID" value="NZ_CP178556.1"/>
</dbReference>
<keyword evidence="1" id="KW-0812">Transmembrane</keyword>
<evidence type="ECO:0000313" key="2">
    <source>
        <dbReference type="EMBL" id="MDG6779577.1"/>
    </source>
</evidence>
<proteinExistence type="predicted"/>
<evidence type="ECO:0008006" key="3">
    <source>
        <dbReference type="Google" id="ProtNLM"/>
    </source>
</evidence>
<gene>
    <name evidence="2" type="ORF">QBL07_01890</name>
</gene>
<organism evidence="2">
    <name type="scientific">Gordonia rubripertincta</name>
    <name type="common">Rhodococcus corallinus</name>
    <dbReference type="NCBI Taxonomy" id="36822"/>
    <lineage>
        <taxon>Bacteria</taxon>
        <taxon>Bacillati</taxon>
        <taxon>Actinomycetota</taxon>
        <taxon>Actinomycetes</taxon>
        <taxon>Mycobacteriales</taxon>
        <taxon>Gordoniaceae</taxon>
        <taxon>Gordonia</taxon>
    </lineage>
</organism>
<accession>A0AAW6R6R6</accession>
<sequence>MDIAALVVSIFAVVLTVALFLVRLPRVVVEHTRDTAPGVPAPDEAVVEADGSYLDSHGNTHSTLGEQRFRVVVVNHGSEPITVRSIGIVDEHGKALKDESGAILLDYEESQNRGFLRRVGGVAVLTGDFPLGPELPARVEGHGCVVWRYPNEQLEPIRGKQARGYAVVYRSAWVPWWPVKSRRVLAPRD</sequence>
<keyword evidence="1" id="KW-0472">Membrane</keyword>
<dbReference type="EMBL" id="JARUXG010000001">
    <property type="protein sequence ID" value="MDG6779577.1"/>
    <property type="molecule type" value="Genomic_DNA"/>
</dbReference>
<protein>
    <recommendedName>
        <fullName evidence="3">DUF4352 domain-containing protein</fullName>
    </recommendedName>
</protein>
<reference evidence="2" key="1">
    <citation type="submission" date="2023-04" db="EMBL/GenBank/DDBJ databases">
        <title>Characterization and analysis of the complete genome of Gordonia rubripertincta 112, the degrader of aromatic and aliphatic compounds.</title>
        <authorList>
            <person name="Frantsuzova E."/>
            <person name="Bogun A."/>
            <person name="Delegan Y."/>
        </authorList>
    </citation>
    <scope>NUCLEOTIDE SEQUENCE</scope>
    <source>
        <strain evidence="2">112</strain>
    </source>
</reference>
<feature type="transmembrane region" description="Helical" evidence="1">
    <location>
        <begin position="6"/>
        <end position="24"/>
    </location>
</feature>